<dbReference type="EMBL" id="CP036280">
    <property type="protein sequence ID" value="QDU71332.1"/>
    <property type="molecule type" value="Genomic_DNA"/>
</dbReference>
<dbReference type="Gene3D" id="1.10.1330.10">
    <property type="entry name" value="Dockerin domain"/>
    <property type="match status" value="1"/>
</dbReference>
<dbReference type="GO" id="GO:0004553">
    <property type="term" value="F:hydrolase activity, hydrolyzing O-glycosyl compounds"/>
    <property type="evidence" value="ECO:0007669"/>
    <property type="project" value="InterPro"/>
</dbReference>
<dbReference type="PROSITE" id="PS00018">
    <property type="entry name" value="EF_HAND_1"/>
    <property type="match status" value="1"/>
</dbReference>
<dbReference type="GO" id="GO:0000272">
    <property type="term" value="P:polysaccharide catabolic process"/>
    <property type="evidence" value="ECO:0007669"/>
    <property type="project" value="InterPro"/>
</dbReference>
<dbReference type="InterPro" id="IPR036366">
    <property type="entry name" value="PGBDSf"/>
</dbReference>
<reference evidence="2 3" key="1">
    <citation type="submission" date="2019-02" db="EMBL/GenBank/DDBJ databases">
        <title>Deep-cultivation of Planctomycetes and their phenomic and genomic characterization uncovers novel biology.</title>
        <authorList>
            <person name="Wiegand S."/>
            <person name="Jogler M."/>
            <person name="Boedeker C."/>
            <person name="Pinto D."/>
            <person name="Vollmers J."/>
            <person name="Rivas-Marin E."/>
            <person name="Kohn T."/>
            <person name="Peeters S.H."/>
            <person name="Heuer A."/>
            <person name="Rast P."/>
            <person name="Oberbeckmann S."/>
            <person name="Bunk B."/>
            <person name="Jeske O."/>
            <person name="Meyerdierks A."/>
            <person name="Storesund J.E."/>
            <person name="Kallscheuer N."/>
            <person name="Luecker S."/>
            <person name="Lage O.M."/>
            <person name="Pohl T."/>
            <person name="Merkel B.J."/>
            <person name="Hornburger P."/>
            <person name="Mueller R.-W."/>
            <person name="Bruemmer F."/>
            <person name="Labrenz M."/>
            <person name="Spormann A.M."/>
            <person name="Op den Camp H."/>
            <person name="Overmann J."/>
            <person name="Amann R."/>
            <person name="Jetten M.S.M."/>
            <person name="Mascher T."/>
            <person name="Medema M.H."/>
            <person name="Devos D.P."/>
            <person name="Kaster A.-K."/>
            <person name="Ovreas L."/>
            <person name="Rohde M."/>
            <person name="Galperin M.Y."/>
            <person name="Jogler C."/>
        </authorList>
    </citation>
    <scope>NUCLEOTIDE SEQUENCE [LARGE SCALE GENOMIC DNA]</scope>
    <source>
        <strain evidence="2 3">Pan265</strain>
    </source>
</reference>
<dbReference type="InterPro" id="IPR009045">
    <property type="entry name" value="Zn_M74/Hedgehog-like"/>
</dbReference>
<organism evidence="2 3">
    <name type="scientific">Mucisphaera calidilacus</name>
    <dbReference type="NCBI Taxonomy" id="2527982"/>
    <lineage>
        <taxon>Bacteria</taxon>
        <taxon>Pseudomonadati</taxon>
        <taxon>Planctomycetota</taxon>
        <taxon>Phycisphaerae</taxon>
        <taxon>Phycisphaerales</taxon>
        <taxon>Phycisphaeraceae</taxon>
        <taxon>Mucisphaera</taxon>
    </lineage>
</organism>
<proteinExistence type="predicted"/>
<dbReference type="Pfam" id="PF00404">
    <property type="entry name" value="Dockerin_1"/>
    <property type="match status" value="1"/>
</dbReference>
<protein>
    <recommendedName>
        <fullName evidence="4">Peptidoglycan binding-like domain-containing protein</fullName>
    </recommendedName>
</protein>
<dbReference type="Gene3D" id="3.30.1380.10">
    <property type="match status" value="1"/>
</dbReference>
<accession>A0A518BWH3</accession>
<dbReference type="SUPFAM" id="SSF63446">
    <property type="entry name" value="Type I dockerin domain"/>
    <property type="match status" value="1"/>
</dbReference>
<dbReference type="Gene3D" id="1.10.101.10">
    <property type="entry name" value="PGBD-like superfamily/PGBD"/>
    <property type="match status" value="1"/>
</dbReference>
<keyword evidence="3" id="KW-1185">Reference proteome</keyword>
<evidence type="ECO:0008006" key="4">
    <source>
        <dbReference type="Google" id="ProtNLM"/>
    </source>
</evidence>
<evidence type="ECO:0000313" key="3">
    <source>
        <dbReference type="Proteomes" id="UP000320386"/>
    </source>
</evidence>
<keyword evidence="1" id="KW-0732">Signal</keyword>
<dbReference type="KEGG" id="mcad:Pan265_11810"/>
<name>A0A518BWH3_9BACT</name>
<dbReference type="InterPro" id="IPR018247">
    <property type="entry name" value="EF_Hand_1_Ca_BS"/>
</dbReference>
<evidence type="ECO:0000313" key="2">
    <source>
        <dbReference type="EMBL" id="QDU71332.1"/>
    </source>
</evidence>
<dbReference type="InterPro" id="IPR002105">
    <property type="entry name" value="Dockerin_1_rpt"/>
</dbReference>
<dbReference type="Proteomes" id="UP000320386">
    <property type="component" value="Chromosome"/>
</dbReference>
<dbReference type="InterPro" id="IPR036439">
    <property type="entry name" value="Dockerin_dom_sf"/>
</dbReference>
<gene>
    <name evidence="2" type="ORF">Pan265_11810</name>
</gene>
<dbReference type="OrthoDB" id="9787225at2"/>
<feature type="chain" id="PRO_5022005610" description="Peptidoglycan binding-like domain-containing protein" evidence="1">
    <location>
        <begin position="24"/>
        <end position="549"/>
    </location>
</feature>
<feature type="signal peptide" evidence="1">
    <location>
        <begin position="1"/>
        <end position="23"/>
    </location>
</feature>
<evidence type="ECO:0000256" key="1">
    <source>
        <dbReference type="SAM" id="SignalP"/>
    </source>
</evidence>
<dbReference type="RefSeq" id="WP_145445485.1">
    <property type="nucleotide sequence ID" value="NZ_CP036280.1"/>
</dbReference>
<dbReference type="AlphaFoldDB" id="A0A518BWH3"/>
<dbReference type="SUPFAM" id="SSF55166">
    <property type="entry name" value="Hedgehog/DD-peptidase"/>
    <property type="match status" value="1"/>
</dbReference>
<sequence precursor="true">MKTRRLMTAACMLVVATTTTLEADLLPLEVYGRTGDLIRVDLKAARGGSSFQLGATGFGVADILTSDEVEGLPFSETGRFYVVPGIESAPPISTELLDNRGYQGTLSIPVSIDGQHLDLDVTVRSGYTHTGFNAKTPLTVPTDGSAVAVAAAQQRLNYLGFQKTGGGTLSVDGSLGPNTESSIKLFKAATASSGEVNPGGFSGSLSSSTVSLLNNVRAPRWVELVDPDPQIGTGGGRPGGTPVYDFDPNDIEGDYDILPARDPGTGVRTGRTPQTERYATSWTIDTILAAAEALPGRLINAMSRVDGVGSACCHSTHQAGLDIDVHVEYSTWNYGNGVLSADELGVVEVMRSFVDNTPDDARVWRIIVSNTDIRDEFNRQTGTSIAVGDSSGVHLNHLHIDLRENLPSRTQPPHVESADFDLDGELTLNDIDLFVANLGGDPFYFDLTGDDLVDHSDFNRLVHNEMFITPGDANFDGSVDLLDLSTLASHFNVEDVLWSGGDFNADGRVDLLDLSILAFAFDDEDDSNIPEPRVALALLGILVMCRRPA</sequence>